<evidence type="ECO:0000313" key="8">
    <source>
        <dbReference type="Proteomes" id="UP001139451"/>
    </source>
</evidence>
<comment type="similarity">
    <text evidence="1">Belongs to the phosphoglycerate mutase family. BPG-dependent PGAM subfamily.</text>
</comment>
<dbReference type="InterPro" id="IPR029033">
    <property type="entry name" value="His_PPase_superfam"/>
</dbReference>
<dbReference type="EC" id="5.4.2.11" evidence="2"/>
<dbReference type="EMBL" id="JAMLDX010000026">
    <property type="protein sequence ID" value="MCP3732946.1"/>
    <property type="molecule type" value="Genomic_DNA"/>
</dbReference>
<reference evidence="7" key="1">
    <citation type="submission" date="2022-05" db="EMBL/GenBank/DDBJ databases">
        <title>Sphingomonas sp. strain MG17 Genome sequencing and assembly.</title>
        <authorList>
            <person name="Kim I."/>
        </authorList>
    </citation>
    <scope>NUCLEOTIDE SEQUENCE</scope>
    <source>
        <strain evidence="7">MG17</strain>
    </source>
</reference>
<keyword evidence="4" id="KW-0324">Glycolysis</keyword>
<dbReference type="GO" id="GO:0006096">
    <property type="term" value="P:glycolytic process"/>
    <property type="evidence" value="ECO:0007669"/>
    <property type="project" value="UniProtKB-KW"/>
</dbReference>
<comment type="caution">
    <text evidence="7">The sequence shown here is derived from an EMBL/GenBank/DDBJ whole genome shotgun (WGS) entry which is preliminary data.</text>
</comment>
<dbReference type="GO" id="GO:0004619">
    <property type="term" value="F:phosphoglycerate mutase activity"/>
    <property type="evidence" value="ECO:0007669"/>
    <property type="project" value="UniProtKB-EC"/>
</dbReference>
<evidence type="ECO:0000256" key="5">
    <source>
        <dbReference type="ARBA" id="ARBA00023235"/>
    </source>
</evidence>
<evidence type="ECO:0000256" key="3">
    <source>
        <dbReference type="ARBA" id="ARBA00022432"/>
    </source>
</evidence>
<dbReference type="InterPro" id="IPR005952">
    <property type="entry name" value="Phosphogly_mut1"/>
</dbReference>
<evidence type="ECO:0000256" key="1">
    <source>
        <dbReference type="ARBA" id="ARBA00006717"/>
    </source>
</evidence>
<dbReference type="SMART" id="SM00855">
    <property type="entry name" value="PGAM"/>
    <property type="match status" value="1"/>
</dbReference>
<evidence type="ECO:0000256" key="2">
    <source>
        <dbReference type="ARBA" id="ARBA00012028"/>
    </source>
</evidence>
<organism evidence="7 8">
    <name type="scientific">Sphingomonas tagetis</name>
    <dbReference type="NCBI Taxonomy" id="2949092"/>
    <lineage>
        <taxon>Bacteria</taxon>
        <taxon>Pseudomonadati</taxon>
        <taxon>Pseudomonadota</taxon>
        <taxon>Alphaproteobacteria</taxon>
        <taxon>Sphingomonadales</taxon>
        <taxon>Sphingomonadaceae</taxon>
        <taxon>Sphingomonas</taxon>
    </lineage>
</organism>
<dbReference type="Pfam" id="PF00300">
    <property type="entry name" value="His_Phos_1"/>
    <property type="match status" value="1"/>
</dbReference>
<dbReference type="CDD" id="cd07067">
    <property type="entry name" value="HP_PGM_like"/>
    <property type="match status" value="1"/>
</dbReference>
<evidence type="ECO:0000256" key="4">
    <source>
        <dbReference type="ARBA" id="ARBA00023152"/>
    </source>
</evidence>
<keyword evidence="3" id="KW-0312">Gluconeogenesis</keyword>
<dbReference type="PANTHER" id="PTHR11931">
    <property type="entry name" value="PHOSPHOGLYCERATE MUTASE"/>
    <property type="match status" value="1"/>
</dbReference>
<proteinExistence type="inferred from homology"/>
<dbReference type="PROSITE" id="PS00175">
    <property type="entry name" value="PG_MUTASE"/>
    <property type="match status" value="1"/>
</dbReference>
<sequence>MSGRAVNGRWPSRLWVVRHGQSAGNVARDRAHAEGLARIPLEIRDVDVPLSPLGEDQARALGRWFAEGQGNGRPDVILVSPYLRAQETARLFREAGGADADEPICSDERLREKEFGILDGLTTAGVAIDEPQQAEFRKLLGKFYHRPPGGESWCDVIFRLRALLDTVSLHYAGRNVLIVAHQVVVLCMRYVIENLSEAEILAIDKAADVANCAVTEYAFDPAMGKDGGLALVRYNVTAPIEEDAETAVTSAPDAMVGARG</sequence>
<dbReference type="Gene3D" id="3.40.50.1240">
    <property type="entry name" value="Phosphoglycerate mutase-like"/>
    <property type="match status" value="1"/>
</dbReference>
<name>A0A9X2HKM6_9SPHN</name>
<dbReference type="Proteomes" id="UP001139451">
    <property type="component" value="Unassembled WGS sequence"/>
</dbReference>
<dbReference type="AlphaFoldDB" id="A0A9X2HKM6"/>
<dbReference type="InterPro" id="IPR013078">
    <property type="entry name" value="His_Pase_superF_clade-1"/>
</dbReference>
<dbReference type="SUPFAM" id="SSF53254">
    <property type="entry name" value="Phosphoglycerate mutase-like"/>
    <property type="match status" value="1"/>
</dbReference>
<keyword evidence="8" id="KW-1185">Reference proteome</keyword>
<dbReference type="GO" id="GO:0006094">
    <property type="term" value="P:gluconeogenesis"/>
    <property type="evidence" value="ECO:0007669"/>
    <property type="project" value="UniProtKB-KW"/>
</dbReference>
<keyword evidence="5" id="KW-0413">Isomerase</keyword>
<dbReference type="RefSeq" id="WP_254296916.1">
    <property type="nucleotide sequence ID" value="NZ_JAMLDX010000026.1"/>
</dbReference>
<dbReference type="InterPro" id="IPR001345">
    <property type="entry name" value="PG/BPGM_mutase_AS"/>
</dbReference>
<feature type="binding site" evidence="6">
    <location>
        <position position="84"/>
    </location>
    <ligand>
        <name>substrate</name>
    </ligand>
</feature>
<evidence type="ECO:0000313" key="7">
    <source>
        <dbReference type="EMBL" id="MCP3732946.1"/>
    </source>
</evidence>
<gene>
    <name evidence="7" type="ORF">M9978_21250</name>
</gene>
<protein>
    <recommendedName>
        <fullName evidence="2">phosphoglycerate mutase (2,3-diphosphoglycerate-dependent)</fullName>
        <ecNumber evidence="2">5.4.2.11</ecNumber>
    </recommendedName>
</protein>
<accession>A0A9X2HKM6</accession>
<evidence type="ECO:0000256" key="6">
    <source>
        <dbReference type="PIRSR" id="PIRSR613078-2"/>
    </source>
</evidence>